<evidence type="ECO:0000313" key="2">
    <source>
        <dbReference type="Proteomes" id="UP000001307"/>
    </source>
</evidence>
<name>E4X6H5_OIKDI</name>
<dbReference type="InParanoid" id="E4X6H5"/>
<protein>
    <submittedName>
        <fullName evidence="1">Uncharacterized protein</fullName>
    </submittedName>
</protein>
<sequence length="209" mass="24636">MSKSKNKFLSCLRSILLLEKNGSEESIVEKHFEEIIGEDLRRTLARRVKAKFVCDFSNSNGSSLERYEDQLFEDGEINNENRSRLAFFSASHINIYDHRMETSDENFTSLRSNNNRILESGVRRRTRFDQPYITGEQTAVEYIKKEYGVQHLECDAFYVASNSKEDQTAHHYNKRKRRTRFDSPFITGNHPSKTCFLRKKNSEKMENFH</sequence>
<accession>E4X6H5</accession>
<keyword evidence="2" id="KW-1185">Reference proteome</keyword>
<gene>
    <name evidence="1" type="ORF">GSOID_T00003103001</name>
</gene>
<organism evidence="1 2">
    <name type="scientific">Oikopleura dioica</name>
    <name type="common">Tunicate</name>
    <dbReference type="NCBI Taxonomy" id="34765"/>
    <lineage>
        <taxon>Eukaryota</taxon>
        <taxon>Metazoa</taxon>
        <taxon>Chordata</taxon>
        <taxon>Tunicata</taxon>
        <taxon>Appendicularia</taxon>
        <taxon>Copelata</taxon>
        <taxon>Oikopleuridae</taxon>
        <taxon>Oikopleura</taxon>
    </lineage>
</organism>
<evidence type="ECO:0000313" key="1">
    <source>
        <dbReference type="EMBL" id="CBY07752.1"/>
    </source>
</evidence>
<reference evidence="1 2" key="1">
    <citation type="journal article" date="2010" name="Science">
        <title>Plasticity of animal genome architecture unmasked by rapid evolution of a pelagic tunicate.</title>
        <authorList>
            <person name="Denoeud F."/>
            <person name="Henriet S."/>
            <person name="Mungpakdee S."/>
            <person name="Aury J.M."/>
            <person name="Da Silva C."/>
            <person name="Brinkmann H."/>
            <person name="Mikhaleva J."/>
            <person name="Olsen L.C."/>
            <person name="Jubin C."/>
            <person name="Canestro C."/>
            <person name="Bouquet J.M."/>
            <person name="Danks G."/>
            <person name="Poulain J."/>
            <person name="Campsteijn C."/>
            <person name="Adamski M."/>
            <person name="Cross I."/>
            <person name="Yadetie F."/>
            <person name="Muffato M."/>
            <person name="Louis A."/>
            <person name="Butcher S."/>
            <person name="Tsagkogeorga G."/>
            <person name="Konrad A."/>
            <person name="Singh S."/>
            <person name="Jensen M.F."/>
            <person name="Cong E.H."/>
            <person name="Eikeseth-Otteraa H."/>
            <person name="Noel B."/>
            <person name="Anthouard V."/>
            <person name="Porcel B.M."/>
            <person name="Kachouri-Lafond R."/>
            <person name="Nishino A."/>
            <person name="Ugolini M."/>
            <person name="Chourrout P."/>
            <person name="Nishida H."/>
            <person name="Aasland R."/>
            <person name="Huzurbazar S."/>
            <person name="Westhof E."/>
            <person name="Delsuc F."/>
            <person name="Lehrach H."/>
            <person name="Reinhardt R."/>
            <person name="Weissenbach J."/>
            <person name="Roy S.W."/>
            <person name="Artiguenave F."/>
            <person name="Postlethwait J.H."/>
            <person name="Manak J.R."/>
            <person name="Thompson E.M."/>
            <person name="Jaillon O."/>
            <person name="Du Pasquier L."/>
            <person name="Boudinot P."/>
            <person name="Liberles D.A."/>
            <person name="Volff J.N."/>
            <person name="Philippe H."/>
            <person name="Lenhard B."/>
            <person name="Roest Crollius H."/>
            <person name="Wincker P."/>
            <person name="Chourrout D."/>
        </authorList>
    </citation>
    <scope>NUCLEOTIDE SEQUENCE [LARGE SCALE GENOMIC DNA]</scope>
</reference>
<proteinExistence type="predicted"/>
<dbReference type="AlphaFoldDB" id="E4X6H5"/>
<dbReference type="EMBL" id="FN653027">
    <property type="protein sequence ID" value="CBY07752.1"/>
    <property type="molecule type" value="Genomic_DNA"/>
</dbReference>
<dbReference type="Proteomes" id="UP000001307">
    <property type="component" value="Unassembled WGS sequence"/>
</dbReference>